<proteinExistence type="predicted"/>
<dbReference type="InterPro" id="IPR015231">
    <property type="entry name" value="DUF1934"/>
</dbReference>
<dbReference type="Pfam" id="PF09148">
    <property type="entry name" value="DUF1934"/>
    <property type="match status" value="1"/>
</dbReference>
<dbReference type="RefSeq" id="WP_076544166.1">
    <property type="nucleotide sequence ID" value="NZ_FTNC01000004.1"/>
</dbReference>
<organism evidence="1 2">
    <name type="scientific">Halanaerobium kushneri</name>
    <dbReference type="NCBI Taxonomy" id="56779"/>
    <lineage>
        <taxon>Bacteria</taxon>
        <taxon>Bacillati</taxon>
        <taxon>Bacillota</taxon>
        <taxon>Clostridia</taxon>
        <taxon>Halanaerobiales</taxon>
        <taxon>Halanaerobiaceae</taxon>
        <taxon>Halanaerobium</taxon>
    </lineage>
</organism>
<dbReference type="InterPro" id="IPR012674">
    <property type="entry name" value="Calycin"/>
</dbReference>
<evidence type="ECO:0000313" key="2">
    <source>
        <dbReference type="Proteomes" id="UP000185669"/>
    </source>
</evidence>
<dbReference type="Proteomes" id="UP000185669">
    <property type="component" value="Unassembled WGS sequence"/>
</dbReference>
<dbReference type="EMBL" id="FTNC01000004">
    <property type="protein sequence ID" value="SIQ44755.1"/>
    <property type="molecule type" value="Genomic_DNA"/>
</dbReference>
<dbReference type="STRING" id="56779.SAMN05421834_104149"/>
<gene>
    <name evidence="1" type="ORF">SAMN05421834_104149</name>
</gene>
<protein>
    <submittedName>
        <fullName evidence="1">Uncharacterized beta-barrel protein YwiB, DUF1934 family</fullName>
    </submittedName>
</protein>
<sequence>MSKNCSIKLENVQQIIDDQEKQQINNRYQGEFYSKNQKLYLSYQDDAEGLDGSQTIIKIDPERERVLLLRQEPAAMKQDFVTGKKQEGYFKTAYGEIKMAVKTKRLEMEISDNAGLIRINYQVFLGGELNAEHHLKINYKIIKENS</sequence>
<dbReference type="AlphaFoldDB" id="A0A1N6SUE3"/>
<accession>A0A1N6SUE3</accession>
<evidence type="ECO:0000313" key="1">
    <source>
        <dbReference type="EMBL" id="SIQ44755.1"/>
    </source>
</evidence>
<name>A0A1N6SUE3_9FIRM</name>
<dbReference type="Gene3D" id="2.40.128.20">
    <property type="match status" value="1"/>
</dbReference>
<dbReference type="SUPFAM" id="SSF50814">
    <property type="entry name" value="Lipocalins"/>
    <property type="match status" value="1"/>
</dbReference>
<reference evidence="2" key="1">
    <citation type="submission" date="2017-01" db="EMBL/GenBank/DDBJ databases">
        <authorList>
            <person name="Varghese N."/>
            <person name="Submissions S."/>
        </authorList>
    </citation>
    <scope>NUCLEOTIDE SEQUENCE [LARGE SCALE GENOMIC DNA]</scope>
    <source>
        <strain evidence="2">ATCC 700103</strain>
    </source>
</reference>
<dbReference type="OrthoDB" id="1680906at2"/>
<keyword evidence="2" id="KW-1185">Reference proteome</keyword>